<keyword evidence="6" id="KW-0030">Aminoacyl-tRNA synthetase</keyword>
<feature type="binding site" evidence="10">
    <location>
        <position position="269"/>
    </location>
    <ligand>
        <name>L-serine</name>
        <dbReference type="ChEBI" id="CHEBI:33384"/>
    </ligand>
</feature>
<evidence type="ECO:0000256" key="5">
    <source>
        <dbReference type="ARBA" id="ARBA00022840"/>
    </source>
</evidence>
<feature type="site" description="Important for serine binding" evidence="10">
    <location>
        <position position="373"/>
    </location>
</feature>
<keyword evidence="12" id="KW-0175">Coiled coil</keyword>
<feature type="domain" description="Aminoacyl-transfer RNA synthetases class-II family profile" evidence="13">
    <location>
        <begin position="144"/>
        <end position="397"/>
    </location>
</feature>
<evidence type="ECO:0000256" key="6">
    <source>
        <dbReference type="ARBA" id="ARBA00023146"/>
    </source>
</evidence>
<evidence type="ECO:0000256" key="11">
    <source>
        <dbReference type="PIRSR" id="PIRSR001529-2"/>
    </source>
</evidence>
<feature type="binding site" evidence="10">
    <location>
        <position position="246"/>
    </location>
    <ligand>
        <name>L-serine</name>
        <dbReference type="ChEBI" id="CHEBI:33384"/>
    </ligand>
</feature>
<feature type="binding site" evidence="10">
    <location>
        <position position="371"/>
    </location>
    <ligand>
        <name>L-serine</name>
        <dbReference type="ChEBI" id="CHEBI:33384"/>
    </ligand>
</feature>
<evidence type="ECO:0000313" key="15">
    <source>
        <dbReference type="Proteomes" id="UP001174909"/>
    </source>
</evidence>
<evidence type="ECO:0000256" key="4">
    <source>
        <dbReference type="ARBA" id="ARBA00022741"/>
    </source>
</evidence>
<protein>
    <recommendedName>
        <fullName evidence="2">serine--tRNA ligase</fullName>
        <ecNumber evidence="2">6.1.1.11</ecNumber>
    </recommendedName>
    <alternativeName>
        <fullName evidence="7">Seryl-tRNA synthetase</fullName>
    </alternativeName>
</protein>
<reference evidence="14" key="1">
    <citation type="submission" date="2023-03" db="EMBL/GenBank/DDBJ databases">
        <authorList>
            <person name="Steffen K."/>
            <person name="Cardenas P."/>
        </authorList>
    </citation>
    <scope>NUCLEOTIDE SEQUENCE</scope>
</reference>
<dbReference type="PIRSF" id="PIRSF001529">
    <property type="entry name" value="Ser-tRNA-synth_IIa"/>
    <property type="match status" value="1"/>
</dbReference>
<dbReference type="CDD" id="cd00770">
    <property type="entry name" value="SerRS_core"/>
    <property type="match status" value="1"/>
</dbReference>
<feature type="binding site" evidence="11">
    <location>
        <begin position="262"/>
        <end position="265"/>
    </location>
    <ligand>
        <name>ATP</name>
        <dbReference type="ChEBI" id="CHEBI:30616"/>
    </ligand>
</feature>
<dbReference type="InterPro" id="IPR033729">
    <property type="entry name" value="SerRS_core"/>
</dbReference>
<dbReference type="InterPro" id="IPR002317">
    <property type="entry name" value="Ser-tRNA-ligase_type_1"/>
</dbReference>
<keyword evidence="15" id="KW-1185">Reference proteome</keyword>
<dbReference type="Proteomes" id="UP001174909">
    <property type="component" value="Unassembled WGS sequence"/>
</dbReference>
<organism evidence="14 15">
    <name type="scientific">Geodia barretti</name>
    <name type="common">Barrett's horny sponge</name>
    <dbReference type="NCBI Taxonomy" id="519541"/>
    <lineage>
        <taxon>Eukaryota</taxon>
        <taxon>Metazoa</taxon>
        <taxon>Porifera</taxon>
        <taxon>Demospongiae</taxon>
        <taxon>Heteroscleromorpha</taxon>
        <taxon>Tetractinellida</taxon>
        <taxon>Astrophorina</taxon>
        <taxon>Geodiidae</taxon>
        <taxon>Geodia</taxon>
    </lineage>
</organism>
<feature type="binding site" evidence="11">
    <location>
        <begin position="335"/>
        <end position="338"/>
    </location>
    <ligand>
        <name>ATP</name>
        <dbReference type="ChEBI" id="CHEBI:30616"/>
    </ligand>
</feature>
<feature type="binding site" evidence="11">
    <location>
        <begin position="246"/>
        <end position="248"/>
    </location>
    <ligand>
        <name>ATP</name>
        <dbReference type="ChEBI" id="CHEBI:30616"/>
    </ligand>
</feature>
<dbReference type="Gene3D" id="3.30.930.10">
    <property type="entry name" value="Bira Bifunctional Protein, Domain 2"/>
    <property type="match status" value="1"/>
</dbReference>
<dbReference type="GO" id="GO:0006434">
    <property type="term" value="P:seryl-tRNA aminoacylation"/>
    <property type="evidence" value="ECO:0007669"/>
    <property type="project" value="InterPro"/>
</dbReference>
<dbReference type="InterPro" id="IPR006195">
    <property type="entry name" value="aa-tRNA-synth_II"/>
</dbReference>
<evidence type="ECO:0000256" key="9">
    <source>
        <dbReference type="ARBA" id="ARBA00048823"/>
    </source>
</evidence>
<keyword evidence="3 14" id="KW-0436">Ligase</keyword>
<evidence type="ECO:0000256" key="10">
    <source>
        <dbReference type="PIRSR" id="PIRSR001529-1"/>
    </source>
</evidence>
<dbReference type="EC" id="6.1.1.11" evidence="2"/>
<dbReference type="FunFam" id="3.30.930.10:FF:000027">
    <property type="entry name" value="Serine--tRNA ligase, cytoplasmic"/>
    <property type="match status" value="1"/>
</dbReference>
<feature type="binding site" evidence="10">
    <location>
        <position position="215"/>
    </location>
    <ligand>
        <name>L-serine</name>
        <dbReference type="ChEBI" id="CHEBI:33384"/>
    </ligand>
</feature>
<evidence type="ECO:0000313" key="14">
    <source>
        <dbReference type="EMBL" id="CAI8034420.1"/>
    </source>
</evidence>
<dbReference type="AlphaFoldDB" id="A0AA35X1D7"/>
<keyword evidence="5 11" id="KW-0067">ATP-binding</keyword>
<dbReference type="InterPro" id="IPR042103">
    <property type="entry name" value="SerRS_1_N_sf"/>
</dbReference>
<evidence type="ECO:0000256" key="8">
    <source>
        <dbReference type="ARBA" id="ARBA00047929"/>
    </source>
</evidence>
<dbReference type="GO" id="GO:0005524">
    <property type="term" value="F:ATP binding"/>
    <property type="evidence" value="ECO:0007669"/>
    <property type="project" value="UniProtKB-KW"/>
</dbReference>
<evidence type="ECO:0000256" key="3">
    <source>
        <dbReference type="ARBA" id="ARBA00022598"/>
    </source>
</evidence>
<accession>A0AA35X1D7</accession>
<sequence>MCAKEIGSKMKRKEPIGDGDTISQEIMDKLQAQALTSEDLKALTVKQIKKLQTEVDKLNQSCTAQLKECELQRHAYLTQIGNILHPSVPISATEDDNTVERTSGDCSTRKRYSHIDLLHMIDAVEMQKATVAAGNRCYYLKGVGVFLEQALIQCAMRMLHAKGYTPIYTPFFMKKEVMQEVAQLSDFDEMLYKVISKSSEEVGDASTEEKYLIATSEQPLCALHRDEWMEPKELPKRYIGFSTCFRQEVGSHGRDTRGIFRVHQFEKVEQFCITSPHDGESWRVFDEMIANAEEFYQALGIPYRIVNIVSGELNNAAAKKLDLEAWFPGSGAFRELVSCSNCTDYQSRRLQIRFGQTKKMNAQIEPVHMLNATMCAITRTICAIVENYQTDEGISIPTALKNFMPPGLDDFVKFVKSAPPIESSTKKQKKQTSG</sequence>
<name>A0AA35X1D7_GEOBA</name>
<dbReference type="Gene3D" id="1.10.287.40">
    <property type="entry name" value="Serine-tRNA synthetase, tRNA binding domain"/>
    <property type="match status" value="1"/>
</dbReference>
<dbReference type="PANTHER" id="PTHR11778">
    <property type="entry name" value="SERYL-TRNA SYNTHETASE"/>
    <property type="match status" value="1"/>
</dbReference>
<dbReference type="NCBIfam" id="TIGR00414">
    <property type="entry name" value="serS"/>
    <property type="match status" value="1"/>
</dbReference>
<dbReference type="PROSITE" id="PS50862">
    <property type="entry name" value="AA_TRNA_LIGASE_II"/>
    <property type="match status" value="1"/>
</dbReference>
<feature type="coiled-coil region" evidence="12">
    <location>
        <begin position="41"/>
        <end position="68"/>
    </location>
</feature>
<dbReference type="InterPro" id="IPR002314">
    <property type="entry name" value="aa-tRNA-synt_IIb"/>
</dbReference>
<comment type="catalytic activity">
    <reaction evidence="9">
        <text>tRNA(Ser) + L-serine + ATP = L-seryl-tRNA(Ser) + AMP + diphosphate + H(+)</text>
        <dbReference type="Rhea" id="RHEA:12292"/>
        <dbReference type="Rhea" id="RHEA-COMP:9669"/>
        <dbReference type="Rhea" id="RHEA-COMP:9703"/>
        <dbReference type="ChEBI" id="CHEBI:15378"/>
        <dbReference type="ChEBI" id="CHEBI:30616"/>
        <dbReference type="ChEBI" id="CHEBI:33019"/>
        <dbReference type="ChEBI" id="CHEBI:33384"/>
        <dbReference type="ChEBI" id="CHEBI:78442"/>
        <dbReference type="ChEBI" id="CHEBI:78533"/>
        <dbReference type="ChEBI" id="CHEBI:456215"/>
        <dbReference type="EC" id="6.1.1.11"/>
    </reaction>
</comment>
<dbReference type="Pfam" id="PF00587">
    <property type="entry name" value="tRNA-synt_2b"/>
    <property type="match status" value="1"/>
</dbReference>
<proteinExistence type="inferred from homology"/>
<dbReference type="InterPro" id="IPR045864">
    <property type="entry name" value="aa-tRNA-synth_II/BPL/LPL"/>
</dbReference>
<evidence type="ECO:0000256" key="2">
    <source>
        <dbReference type="ARBA" id="ARBA00012840"/>
    </source>
</evidence>
<evidence type="ECO:0000256" key="7">
    <source>
        <dbReference type="ARBA" id="ARBA00031113"/>
    </source>
</evidence>
<keyword evidence="4" id="KW-0547">Nucleotide-binding</keyword>
<evidence type="ECO:0000256" key="12">
    <source>
        <dbReference type="SAM" id="Coils"/>
    </source>
</evidence>
<dbReference type="GO" id="GO:0004828">
    <property type="term" value="F:serine-tRNA ligase activity"/>
    <property type="evidence" value="ECO:0007669"/>
    <property type="project" value="UniProtKB-EC"/>
</dbReference>
<gene>
    <name evidence="14" type="ORF">GBAR_LOCUS19383</name>
</gene>
<evidence type="ECO:0000256" key="1">
    <source>
        <dbReference type="ARBA" id="ARBA00010728"/>
    </source>
</evidence>
<evidence type="ECO:0000259" key="13">
    <source>
        <dbReference type="PROSITE" id="PS50862"/>
    </source>
</evidence>
<comment type="caution">
    <text evidence="14">The sequence shown here is derived from an EMBL/GenBank/DDBJ whole genome shotgun (WGS) entry which is preliminary data.</text>
</comment>
<dbReference type="SUPFAM" id="SSF55681">
    <property type="entry name" value="Class II aaRS and biotin synthetases"/>
    <property type="match status" value="1"/>
</dbReference>
<dbReference type="EMBL" id="CASHTH010002730">
    <property type="protein sequence ID" value="CAI8034420.1"/>
    <property type="molecule type" value="Genomic_DNA"/>
</dbReference>
<comment type="similarity">
    <text evidence="1">Belongs to the class-II aminoacyl-tRNA synthetase family. Type-1 seryl-tRNA synthetase subfamily.</text>
</comment>
<comment type="catalytic activity">
    <reaction evidence="8">
        <text>tRNA(Sec) + L-serine + ATP = L-seryl-tRNA(Sec) + AMP + diphosphate + H(+)</text>
        <dbReference type="Rhea" id="RHEA:42580"/>
        <dbReference type="Rhea" id="RHEA-COMP:9742"/>
        <dbReference type="Rhea" id="RHEA-COMP:10128"/>
        <dbReference type="ChEBI" id="CHEBI:15378"/>
        <dbReference type="ChEBI" id="CHEBI:30616"/>
        <dbReference type="ChEBI" id="CHEBI:33019"/>
        <dbReference type="ChEBI" id="CHEBI:33384"/>
        <dbReference type="ChEBI" id="CHEBI:78442"/>
        <dbReference type="ChEBI" id="CHEBI:78533"/>
        <dbReference type="ChEBI" id="CHEBI:456215"/>
        <dbReference type="EC" id="6.1.1.11"/>
    </reaction>
</comment>
<dbReference type="PRINTS" id="PR00981">
    <property type="entry name" value="TRNASYNTHSER"/>
</dbReference>